<protein>
    <recommendedName>
        <fullName evidence="8">Protein kinase domain-containing protein</fullName>
    </recommendedName>
</protein>
<dbReference type="EMBL" id="CM035417">
    <property type="protein sequence ID" value="KAH7422996.1"/>
    <property type="molecule type" value="Genomic_DNA"/>
</dbReference>
<proteinExistence type="predicted"/>
<reference evidence="9" key="1">
    <citation type="submission" date="2021-08" db="EMBL/GenBank/DDBJ databases">
        <title>WGS assembly of Ceratopteris richardii.</title>
        <authorList>
            <person name="Marchant D.B."/>
            <person name="Chen G."/>
            <person name="Jenkins J."/>
            <person name="Shu S."/>
            <person name="Leebens-Mack J."/>
            <person name="Grimwood J."/>
            <person name="Schmutz J."/>
            <person name="Soltis P."/>
            <person name="Soltis D."/>
            <person name="Chen Z.-H."/>
        </authorList>
    </citation>
    <scope>NUCLEOTIDE SEQUENCE</scope>
    <source>
        <strain evidence="9">Whitten #5841</strain>
        <tissue evidence="9">Leaf</tissue>
    </source>
</reference>
<dbReference type="InterPro" id="IPR000719">
    <property type="entry name" value="Prot_kinase_dom"/>
</dbReference>
<feature type="region of interest" description="Disordered" evidence="7">
    <location>
        <begin position="828"/>
        <end position="851"/>
    </location>
</feature>
<dbReference type="InterPro" id="IPR050167">
    <property type="entry name" value="Ser_Thr_protein_kinase"/>
</dbReference>
<dbReference type="SMART" id="SM00666">
    <property type="entry name" value="PB1"/>
    <property type="match status" value="1"/>
</dbReference>
<keyword evidence="5 6" id="KW-0067">ATP-binding</keyword>
<keyword evidence="3 6" id="KW-0547">Nucleotide-binding</keyword>
<evidence type="ECO:0000256" key="7">
    <source>
        <dbReference type="SAM" id="MobiDB-lite"/>
    </source>
</evidence>
<evidence type="ECO:0000256" key="3">
    <source>
        <dbReference type="ARBA" id="ARBA00022741"/>
    </source>
</evidence>
<dbReference type="PANTHER" id="PTHR23257">
    <property type="entry name" value="SERINE-THREONINE PROTEIN KINASE"/>
    <property type="match status" value="1"/>
</dbReference>
<dbReference type="OrthoDB" id="4062651at2759"/>
<dbReference type="SUPFAM" id="SSF56112">
    <property type="entry name" value="Protein kinase-like (PK-like)"/>
    <property type="match status" value="1"/>
</dbReference>
<feature type="binding site" evidence="6">
    <location>
        <position position="1058"/>
    </location>
    <ligand>
        <name>ATP</name>
        <dbReference type="ChEBI" id="CHEBI:30616"/>
    </ligand>
</feature>
<feature type="compositionally biased region" description="Polar residues" evidence="7">
    <location>
        <begin position="828"/>
        <end position="838"/>
    </location>
</feature>
<feature type="compositionally biased region" description="Acidic residues" evidence="7">
    <location>
        <begin position="985"/>
        <end position="999"/>
    </location>
</feature>
<dbReference type="GO" id="GO:0007165">
    <property type="term" value="P:signal transduction"/>
    <property type="evidence" value="ECO:0007669"/>
    <property type="project" value="TreeGrafter"/>
</dbReference>
<feature type="region of interest" description="Disordered" evidence="7">
    <location>
        <begin position="670"/>
        <end position="707"/>
    </location>
</feature>
<dbReference type="PRINTS" id="PR00109">
    <property type="entry name" value="TYRKINASE"/>
</dbReference>
<gene>
    <name evidence="9" type="ORF">KP509_12G034700</name>
</gene>
<evidence type="ECO:0000313" key="10">
    <source>
        <dbReference type="Proteomes" id="UP000825935"/>
    </source>
</evidence>
<name>A0A8T2TMS2_CERRI</name>
<dbReference type="GO" id="GO:0005524">
    <property type="term" value="F:ATP binding"/>
    <property type="evidence" value="ECO:0007669"/>
    <property type="project" value="UniProtKB-UniRule"/>
</dbReference>
<evidence type="ECO:0000256" key="2">
    <source>
        <dbReference type="ARBA" id="ARBA00022679"/>
    </source>
</evidence>
<dbReference type="CDD" id="cd13999">
    <property type="entry name" value="STKc_MAP3K-like"/>
    <property type="match status" value="1"/>
</dbReference>
<keyword evidence="1" id="KW-0723">Serine/threonine-protein kinase</keyword>
<dbReference type="SMART" id="SM00220">
    <property type="entry name" value="S_TKc"/>
    <property type="match status" value="1"/>
</dbReference>
<dbReference type="Proteomes" id="UP000825935">
    <property type="component" value="Chromosome 12"/>
</dbReference>
<dbReference type="SUPFAM" id="SSF54277">
    <property type="entry name" value="CAD &amp; PB1 domains"/>
    <property type="match status" value="1"/>
</dbReference>
<dbReference type="InterPro" id="IPR008271">
    <property type="entry name" value="Ser/Thr_kinase_AS"/>
</dbReference>
<dbReference type="InterPro" id="IPR000270">
    <property type="entry name" value="PB1_dom"/>
</dbReference>
<keyword evidence="2" id="KW-0808">Transferase</keyword>
<evidence type="ECO:0000256" key="6">
    <source>
        <dbReference type="PROSITE-ProRule" id="PRU10141"/>
    </source>
</evidence>
<dbReference type="CDD" id="cd06410">
    <property type="entry name" value="PB1_UP2"/>
    <property type="match status" value="1"/>
</dbReference>
<dbReference type="InterPro" id="IPR011009">
    <property type="entry name" value="Kinase-like_dom_sf"/>
</dbReference>
<dbReference type="Pfam" id="PF00564">
    <property type="entry name" value="PB1"/>
    <property type="match status" value="1"/>
</dbReference>
<evidence type="ECO:0000259" key="8">
    <source>
        <dbReference type="PROSITE" id="PS50011"/>
    </source>
</evidence>
<evidence type="ECO:0000313" key="9">
    <source>
        <dbReference type="EMBL" id="KAH7422996.1"/>
    </source>
</evidence>
<feature type="region of interest" description="Disordered" evidence="7">
    <location>
        <begin position="969"/>
        <end position="1004"/>
    </location>
</feature>
<dbReference type="GO" id="GO:0004674">
    <property type="term" value="F:protein serine/threonine kinase activity"/>
    <property type="evidence" value="ECO:0007669"/>
    <property type="project" value="UniProtKB-KW"/>
</dbReference>
<dbReference type="PANTHER" id="PTHR23257:SF963">
    <property type="entry name" value="AT08303P"/>
    <property type="match status" value="1"/>
</dbReference>
<keyword evidence="4" id="KW-0418">Kinase</keyword>
<dbReference type="PROSITE" id="PS00107">
    <property type="entry name" value="PROTEIN_KINASE_ATP"/>
    <property type="match status" value="1"/>
</dbReference>
<dbReference type="FunFam" id="3.10.20.90:FF:000058">
    <property type="entry name" value="Octicosapeptide/phox/Bem1p domain kinase superfamily protein"/>
    <property type="match status" value="1"/>
</dbReference>
<dbReference type="Gene3D" id="1.10.510.10">
    <property type="entry name" value="Transferase(Phosphotransferase) domain 1"/>
    <property type="match status" value="1"/>
</dbReference>
<dbReference type="PROSITE" id="PS50011">
    <property type="entry name" value="PROTEIN_KINASE_DOM"/>
    <property type="match status" value="1"/>
</dbReference>
<dbReference type="FunFam" id="3.30.200.20:FF:000081">
    <property type="entry name" value="Octicosapeptide/phox/Bem1p domain kinase superfamily protein"/>
    <property type="match status" value="1"/>
</dbReference>
<dbReference type="PROSITE" id="PS00108">
    <property type="entry name" value="PROTEIN_KINASE_ST"/>
    <property type="match status" value="1"/>
</dbReference>
<keyword evidence="10" id="KW-1185">Reference proteome</keyword>
<dbReference type="EMBL" id="CM035417">
    <property type="protein sequence ID" value="KAH7422993.1"/>
    <property type="molecule type" value="Genomic_DNA"/>
</dbReference>
<dbReference type="Gene3D" id="3.10.20.90">
    <property type="entry name" value="Phosphatidylinositol 3-kinase Catalytic Subunit, Chain A, domain 1"/>
    <property type="match status" value="1"/>
</dbReference>
<dbReference type="InterPro" id="IPR017441">
    <property type="entry name" value="Protein_kinase_ATP_BS"/>
</dbReference>
<dbReference type="Gene3D" id="3.30.200.20">
    <property type="entry name" value="Phosphorylase Kinase, domain 1"/>
    <property type="match status" value="1"/>
</dbReference>
<comment type="caution">
    <text evidence="9">The sequence shown here is derived from an EMBL/GenBank/DDBJ whole genome shotgun (WGS) entry which is preliminary data.</text>
</comment>
<dbReference type="GO" id="GO:0005737">
    <property type="term" value="C:cytoplasm"/>
    <property type="evidence" value="ECO:0007669"/>
    <property type="project" value="TreeGrafter"/>
</dbReference>
<organism evidence="9 10">
    <name type="scientific">Ceratopteris richardii</name>
    <name type="common">Triangle waterfern</name>
    <dbReference type="NCBI Taxonomy" id="49495"/>
    <lineage>
        <taxon>Eukaryota</taxon>
        <taxon>Viridiplantae</taxon>
        <taxon>Streptophyta</taxon>
        <taxon>Embryophyta</taxon>
        <taxon>Tracheophyta</taxon>
        <taxon>Polypodiopsida</taxon>
        <taxon>Polypodiidae</taxon>
        <taxon>Polypodiales</taxon>
        <taxon>Pteridineae</taxon>
        <taxon>Pteridaceae</taxon>
        <taxon>Parkerioideae</taxon>
        <taxon>Ceratopteris</taxon>
    </lineage>
</organism>
<evidence type="ECO:0000256" key="5">
    <source>
        <dbReference type="ARBA" id="ARBA00022840"/>
    </source>
</evidence>
<accession>A0A8T2TMS2</accession>
<dbReference type="Pfam" id="PF07714">
    <property type="entry name" value="PK_Tyr_Ser-Thr"/>
    <property type="match status" value="1"/>
</dbReference>
<dbReference type="InterPro" id="IPR001245">
    <property type="entry name" value="Ser-Thr/Tyr_kinase_cat_dom"/>
</dbReference>
<feature type="domain" description="Protein kinase" evidence="8">
    <location>
        <begin position="1031"/>
        <end position="1301"/>
    </location>
</feature>
<sequence length="1316" mass="147662">MAQEKVKFMCSSAGKILPRPSDMSLRYVGGETRMISLPRYIQYQDFYVKMVELYGPDITIKYQLPQEDLDSLVSVSSVEDLENMFEECDRLRASEGSSKLRVFVFLPSELNSHGIDDTMNFKNSEQKFVDAINSVSGDAAPMHSAMKSYMKSYSFNNAQRPWNYNQSRDQRLLFSNNPYADAFFSKDCVSHEDSYWHGSFVPAQLQNSTSPFSHAAYMAQLDDPSTSAPVAAPNNNLENARWNDFHSLFRQGPDCSFLDTKWVNTSEVHVQKYSPRREDKMYITGDLSGEWGKIKTRGVQFAQESFTDDRDIEHLHPTGESFGEHNRRQTGGVQFAQESFSNDRYIDHLQPTGELFGDHNRRQTGGVQFAQESFSNDRDIEHLHPTGESFGEHNRRQTGGVQFAQESFSNDRYIEHLQPTGELFGEHNRRQTGGVQFAQESFSNDRDIEHLQPTGESLFGEHNRRQTGGVQFAEAFSTHIRKAEKVSKIGHSPAAEHRMPVLQESPLSQMESPDIVKESVCQSHSDHLVLSPGAFWQKQLMSSSSSDKLSFPTFPISGTFESQQEACMENLEEDWWERFPPSESPFGLNEDHQVFTSMWQPAATEVPPFSRESSAAIFPANSVPSMQRWKLESEKDSESKEDPLKIYMGNFFPMNNGPLASPSARISTTFAPFPRGSAQEVEPNAENISDKPVAQNSSSADPNIDTDELCHISSSHRIEPLNVFSDPVSLVSSKPDTSQLFVNQSGGERDRFQSSVKGQHSRGFSLSEVEFLPNHHGIDALQGQRSKYLDRFSNVSKASSLDDTHNTDFLSDLLGSCRLNESLAAPSSTAESLRSRSVGSLDKEPWMPEDDNSIASTGKECLFVAGEGLDFPFSTQRNSEFLSLETKRNSLPSNEQFDRVLMSSFSSDYDNKSNSFVESSFTTKKEGSGFSAPQATQLPAFTSLIETWEATLQHAAEEQVNESQEAVMYEQDQEQDDGNPKFDEEIGLEESGVESEEEGSTSFKYGPNNAAARAEQEAVARGLQIIRNCDLEELTELGSGTFGTVYHGKWRGTDVAIKRIKASCFNGRQPERDRLVADFWREAYILGQLHHPNVVAFYGVVPDGPGGTLATVTEYMVNGSLKQVLQNKDRTLDRRKKLLIAMDAAFGMEYLHEKNVVHFDIKCENLLVNLKDTQRPVCKVADLGLSKVKQNTFVSGGVRGTLPWMAPELLNGNSNFVSEKVDVFSFGIVMWELLTGEEPYANMHHGAIIGGIANNTLRPAIPRWCDPAWKSLMEKCWAADPNERPNFREIARALRAMEASFSSKGPSQTRILEMYL</sequence>
<evidence type="ECO:0000256" key="1">
    <source>
        <dbReference type="ARBA" id="ARBA00022527"/>
    </source>
</evidence>
<evidence type="ECO:0000256" key="4">
    <source>
        <dbReference type="ARBA" id="ARBA00022777"/>
    </source>
</evidence>